<dbReference type="EMBL" id="CP000614">
    <property type="protein sequence ID" value="ABO55009.1"/>
    <property type="molecule type" value="Genomic_DNA"/>
</dbReference>
<name>A4JFF6_BURVG</name>
<feature type="region of interest" description="Disordered" evidence="1">
    <location>
        <begin position="224"/>
        <end position="257"/>
    </location>
</feature>
<accession>A4JFF6</accession>
<dbReference type="AlphaFoldDB" id="A4JFF6"/>
<evidence type="ECO:0000313" key="2">
    <source>
        <dbReference type="EMBL" id="ABO55009.1"/>
    </source>
</evidence>
<protein>
    <submittedName>
        <fullName evidence="2">Uncharacterized protein</fullName>
    </submittedName>
</protein>
<evidence type="ECO:0000256" key="1">
    <source>
        <dbReference type="SAM" id="MobiDB-lite"/>
    </source>
</evidence>
<dbReference type="KEGG" id="bvi:Bcep1808_2006"/>
<dbReference type="HOGENOM" id="CLU_1080439_0_0_4"/>
<organism evidence="2 3">
    <name type="scientific">Burkholderia vietnamiensis (strain G4 / LMG 22486)</name>
    <name type="common">Burkholderia cepacia (strain R1808)</name>
    <dbReference type="NCBI Taxonomy" id="269482"/>
    <lineage>
        <taxon>Bacteria</taxon>
        <taxon>Pseudomonadati</taxon>
        <taxon>Pseudomonadota</taxon>
        <taxon>Betaproteobacteria</taxon>
        <taxon>Burkholderiales</taxon>
        <taxon>Burkholderiaceae</taxon>
        <taxon>Burkholderia</taxon>
        <taxon>Burkholderia cepacia complex</taxon>
    </lineage>
</organism>
<proteinExistence type="predicted"/>
<sequence>MNQPFEPTIPTEVALSATTQPTASSTLVREGHYPYPEENVFLVSAVNSPKARGSDFALAGMVIVARRAELAVEFFNAVAPNPEAWDSLSCWTFSEMKSAAQKIDSEKSRAPSLGRGFFSFGRKEPWVILCADEANARRVEVVIASSFKAVHAHASASGANILGIFPETSLMDLVGLMEQTRLGHNKKEKYASDIRNGELEENLAEIASGYSVEIAESIRQRAARRAAKQGGADEMNNVEVAGPSSTKVPTLGDEAAE</sequence>
<gene>
    <name evidence="2" type="ordered locus">Bcep1808_2006</name>
</gene>
<evidence type="ECO:0000313" key="3">
    <source>
        <dbReference type="Proteomes" id="UP000002287"/>
    </source>
</evidence>
<reference evidence="3" key="1">
    <citation type="submission" date="2007-03" db="EMBL/GenBank/DDBJ databases">
        <title>Complete sequence of chromosome 1 of Burkholderia vietnamiensis G4.</title>
        <authorList>
            <consortium name="US DOE Joint Genome Institute"/>
            <person name="Copeland A."/>
            <person name="Lucas S."/>
            <person name="Lapidus A."/>
            <person name="Barry K."/>
            <person name="Detter J.C."/>
            <person name="Glavina del Rio T."/>
            <person name="Hammon N."/>
            <person name="Israni S."/>
            <person name="Dalin E."/>
            <person name="Tice H."/>
            <person name="Pitluck S."/>
            <person name="Chain P."/>
            <person name="Malfatti S."/>
            <person name="Shin M."/>
            <person name="Vergez L."/>
            <person name="Schmutz J."/>
            <person name="Larimer F."/>
            <person name="Land M."/>
            <person name="Hauser L."/>
            <person name="Kyrpides N."/>
            <person name="Tiedje J."/>
            <person name="Richardson P."/>
        </authorList>
    </citation>
    <scope>NUCLEOTIDE SEQUENCE [LARGE SCALE GENOMIC DNA]</scope>
    <source>
        <strain evidence="3">G4 / LMG 22486</strain>
    </source>
</reference>
<dbReference type="Proteomes" id="UP000002287">
    <property type="component" value="Chromosome 1"/>
</dbReference>